<accession>A0A934PWR4</accession>
<feature type="transmembrane region" description="Helical" evidence="1">
    <location>
        <begin position="171"/>
        <end position="192"/>
    </location>
</feature>
<feature type="transmembrane region" description="Helical" evidence="1">
    <location>
        <begin position="51"/>
        <end position="74"/>
    </location>
</feature>
<organism evidence="2 3">
    <name type="scientific">Mucilaginibacter segetis</name>
    <dbReference type="NCBI Taxonomy" id="2793071"/>
    <lineage>
        <taxon>Bacteria</taxon>
        <taxon>Pseudomonadati</taxon>
        <taxon>Bacteroidota</taxon>
        <taxon>Sphingobacteriia</taxon>
        <taxon>Sphingobacteriales</taxon>
        <taxon>Sphingobacteriaceae</taxon>
        <taxon>Mucilaginibacter</taxon>
    </lineage>
</organism>
<evidence type="ECO:0000256" key="1">
    <source>
        <dbReference type="SAM" id="Phobius"/>
    </source>
</evidence>
<protein>
    <submittedName>
        <fullName evidence="2">DUF4386 domain-containing protein</fullName>
    </submittedName>
</protein>
<dbReference type="InterPro" id="IPR025495">
    <property type="entry name" value="DUF4386"/>
</dbReference>
<comment type="caution">
    <text evidence="2">The sequence shown here is derived from an EMBL/GenBank/DDBJ whole genome shotgun (WGS) entry which is preliminary data.</text>
</comment>
<sequence length="236" mass="26426">MIPEKKTARLAGAVYLVIIVSGIFILGYVPDKLINWKSPSVTYNNIVTHQILYRLSILGDVICYTAFLILPLVLYRLLKQVNKTMALLMVILAAVSIPISFVNILNKFAVLSFTGGANYLNVFDTEKLQAQTLLYLHFYNDGNQIASVFWGLWLFPFGYLMYRSGFVPKILGVLIMAGCFGYLIAFTGWLFYPHYNQLAISSYISLPASAGEICTCLWLLIFGVKSKYISATNPSV</sequence>
<feature type="transmembrane region" description="Helical" evidence="1">
    <location>
        <begin position="12"/>
        <end position="31"/>
    </location>
</feature>
<feature type="transmembrane region" description="Helical" evidence="1">
    <location>
        <begin position="144"/>
        <end position="162"/>
    </location>
</feature>
<keyword evidence="3" id="KW-1185">Reference proteome</keyword>
<dbReference type="Pfam" id="PF14329">
    <property type="entry name" value="DUF4386"/>
    <property type="match status" value="1"/>
</dbReference>
<evidence type="ECO:0000313" key="3">
    <source>
        <dbReference type="Proteomes" id="UP000613193"/>
    </source>
</evidence>
<evidence type="ECO:0000313" key="2">
    <source>
        <dbReference type="EMBL" id="MBK0380570.1"/>
    </source>
</evidence>
<dbReference type="Proteomes" id="UP000613193">
    <property type="component" value="Unassembled WGS sequence"/>
</dbReference>
<name>A0A934PWR4_9SPHI</name>
<dbReference type="AlphaFoldDB" id="A0A934PWR4"/>
<dbReference type="EMBL" id="JAEHFW010000003">
    <property type="protein sequence ID" value="MBK0380570.1"/>
    <property type="molecule type" value="Genomic_DNA"/>
</dbReference>
<feature type="transmembrane region" description="Helical" evidence="1">
    <location>
        <begin position="86"/>
        <end position="105"/>
    </location>
</feature>
<dbReference type="RefSeq" id="WP_200067117.1">
    <property type="nucleotide sequence ID" value="NZ_JAEHFW010000003.1"/>
</dbReference>
<keyword evidence="1" id="KW-0472">Membrane</keyword>
<proteinExistence type="predicted"/>
<feature type="transmembrane region" description="Helical" evidence="1">
    <location>
        <begin position="204"/>
        <end position="224"/>
    </location>
</feature>
<keyword evidence="1" id="KW-1133">Transmembrane helix</keyword>
<gene>
    <name evidence="2" type="ORF">I5M19_14690</name>
</gene>
<reference evidence="2" key="1">
    <citation type="submission" date="2020-12" db="EMBL/GenBank/DDBJ databases">
        <title>Bacterial novel species Mucilaginibacter sp. SD-g isolated from soil.</title>
        <authorList>
            <person name="Jung H.-Y."/>
        </authorList>
    </citation>
    <scope>NUCLEOTIDE SEQUENCE</scope>
    <source>
        <strain evidence="2">SD-g</strain>
    </source>
</reference>
<keyword evidence="1" id="KW-0812">Transmembrane</keyword>